<comment type="caution">
    <text evidence="2">The sequence shown here is derived from an EMBL/GenBank/DDBJ whole genome shotgun (WGS) entry which is preliminary data.</text>
</comment>
<evidence type="ECO:0000313" key="3">
    <source>
        <dbReference type="Proteomes" id="UP001597546"/>
    </source>
</evidence>
<dbReference type="Proteomes" id="UP001597546">
    <property type="component" value="Unassembled WGS sequence"/>
</dbReference>
<evidence type="ECO:0000313" key="2">
    <source>
        <dbReference type="EMBL" id="MFD2730570.1"/>
    </source>
</evidence>
<feature type="domain" description="Methyltransferase type 11" evidence="1">
    <location>
        <begin position="80"/>
        <end position="161"/>
    </location>
</feature>
<dbReference type="SUPFAM" id="SSF53335">
    <property type="entry name" value="S-adenosyl-L-methionine-dependent methyltransferases"/>
    <property type="match status" value="1"/>
</dbReference>
<dbReference type="InterPro" id="IPR013216">
    <property type="entry name" value="Methyltransf_11"/>
</dbReference>
<keyword evidence="3" id="KW-1185">Reference proteome</keyword>
<evidence type="ECO:0000259" key="1">
    <source>
        <dbReference type="Pfam" id="PF08241"/>
    </source>
</evidence>
<reference evidence="3" key="1">
    <citation type="journal article" date="2019" name="Int. J. Syst. Evol. Microbiol.">
        <title>The Global Catalogue of Microorganisms (GCM) 10K type strain sequencing project: providing services to taxonomists for standard genome sequencing and annotation.</title>
        <authorList>
            <consortium name="The Broad Institute Genomics Platform"/>
            <consortium name="The Broad Institute Genome Sequencing Center for Infectious Disease"/>
            <person name="Wu L."/>
            <person name="Ma J."/>
        </authorList>
    </citation>
    <scope>NUCLEOTIDE SEQUENCE [LARGE SCALE GENOMIC DNA]</scope>
    <source>
        <strain evidence="3">KCTC 42456</strain>
    </source>
</reference>
<name>A0ABW5TMP8_9SPHI</name>
<dbReference type="EMBL" id="JBHULV010000008">
    <property type="protein sequence ID" value="MFD2730570.1"/>
    <property type="molecule type" value="Genomic_DNA"/>
</dbReference>
<accession>A0ABW5TMP8</accession>
<organism evidence="2 3">
    <name type="scientific">Pedobacter alpinus</name>
    <dbReference type="NCBI Taxonomy" id="1590643"/>
    <lineage>
        <taxon>Bacteria</taxon>
        <taxon>Pseudomonadati</taxon>
        <taxon>Bacteroidota</taxon>
        <taxon>Sphingobacteriia</taxon>
        <taxon>Sphingobacteriales</taxon>
        <taxon>Sphingobacteriaceae</taxon>
        <taxon>Pedobacter</taxon>
    </lineage>
</organism>
<dbReference type="RefSeq" id="WP_379040653.1">
    <property type="nucleotide sequence ID" value="NZ_JBHSKW010000005.1"/>
</dbReference>
<protein>
    <submittedName>
        <fullName evidence="2">Methyltransferase domain-containing protein</fullName>
    </submittedName>
</protein>
<dbReference type="Gene3D" id="3.40.50.150">
    <property type="entry name" value="Vaccinia Virus protein VP39"/>
    <property type="match status" value="1"/>
</dbReference>
<sequence length="242" mass="27625">MKPIIIKFIPKVWLRFYADFKTKNKTAETIFTEIYKKQYWGKNEADPYFSGTGTHDDNTTKYISALKHFINENNIKSVFEIGCGDFSIMQQVLINADINYTGADIVTELVQHLLQNFGNLKTNFIHFDAVSSEIYPDADLCVIRQVLQHLSNTDIQQILEKTKKYKYVIITEHVPLKPEEINGDKSVNGYIRLQNKKTSGVFLAASPFSQQCETILSYAKNDENRNGEIIPAIMVSSLIINA</sequence>
<dbReference type="GO" id="GO:0008168">
    <property type="term" value="F:methyltransferase activity"/>
    <property type="evidence" value="ECO:0007669"/>
    <property type="project" value="UniProtKB-KW"/>
</dbReference>
<dbReference type="InterPro" id="IPR029063">
    <property type="entry name" value="SAM-dependent_MTases_sf"/>
</dbReference>
<keyword evidence="2" id="KW-0489">Methyltransferase</keyword>
<dbReference type="GO" id="GO:0032259">
    <property type="term" value="P:methylation"/>
    <property type="evidence" value="ECO:0007669"/>
    <property type="project" value="UniProtKB-KW"/>
</dbReference>
<dbReference type="Pfam" id="PF08241">
    <property type="entry name" value="Methyltransf_11"/>
    <property type="match status" value="1"/>
</dbReference>
<proteinExistence type="predicted"/>
<gene>
    <name evidence="2" type="ORF">ACFSSE_02540</name>
</gene>
<keyword evidence="2" id="KW-0808">Transferase</keyword>